<evidence type="ECO:0000313" key="2">
    <source>
        <dbReference type="Proteomes" id="UP000581688"/>
    </source>
</evidence>
<proteinExistence type="predicted"/>
<sequence>MPIDEIARKKWLAIPESERKTLEESVFCSECYVTTIVDYHVESIDFNIVLKGKCKKCGKDVARMID</sequence>
<dbReference type="AlphaFoldDB" id="A0A841Q833"/>
<dbReference type="EMBL" id="JACHGH010000010">
    <property type="protein sequence ID" value="MBB6454611.1"/>
    <property type="molecule type" value="Genomic_DNA"/>
</dbReference>
<gene>
    <name evidence="1" type="ORF">HNQ94_003100</name>
</gene>
<comment type="caution">
    <text evidence="1">The sequence shown here is derived from an EMBL/GenBank/DDBJ whole genome shotgun (WGS) entry which is preliminary data.</text>
</comment>
<organism evidence="1 2">
    <name type="scientific">Salirhabdus euzebyi</name>
    <dbReference type="NCBI Taxonomy" id="394506"/>
    <lineage>
        <taxon>Bacteria</taxon>
        <taxon>Bacillati</taxon>
        <taxon>Bacillota</taxon>
        <taxon>Bacilli</taxon>
        <taxon>Bacillales</taxon>
        <taxon>Bacillaceae</taxon>
        <taxon>Salirhabdus</taxon>
    </lineage>
</organism>
<reference evidence="1 2" key="1">
    <citation type="submission" date="2020-08" db="EMBL/GenBank/DDBJ databases">
        <title>Genomic Encyclopedia of Type Strains, Phase IV (KMG-IV): sequencing the most valuable type-strain genomes for metagenomic binning, comparative biology and taxonomic classification.</title>
        <authorList>
            <person name="Goeker M."/>
        </authorList>
    </citation>
    <scope>NUCLEOTIDE SEQUENCE [LARGE SCALE GENOMIC DNA]</scope>
    <source>
        <strain evidence="1 2">DSM 19612</strain>
    </source>
</reference>
<accession>A0A841Q833</accession>
<name>A0A841Q833_9BACI</name>
<keyword evidence="2" id="KW-1185">Reference proteome</keyword>
<dbReference type="Proteomes" id="UP000581688">
    <property type="component" value="Unassembled WGS sequence"/>
</dbReference>
<evidence type="ECO:0000313" key="1">
    <source>
        <dbReference type="EMBL" id="MBB6454611.1"/>
    </source>
</evidence>
<protein>
    <submittedName>
        <fullName evidence="1">Uncharacterized protein</fullName>
    </submittedName>
</protein>
<dbReference type="RefSeq" id="WP_174497000.1">
    <property type="nucleotide sequence ID" value="NZ_CADDWK010000010.1"/>
</dbReference>